<accession>A0A1F6VEU3</accession>
<evidence type="ECO:0000313" key="3">
    <source>
        <dbReference type="Proteomes" id="UP000178235"/>
    </source>
</evidence>
<reference evidence="2 3" key="1">
    <citation type="journal article" date="2016" name="Nat. Commun.">
        <title>Thousands of microbial genomes shed light on interconnected biogeochemical processes in an aquifer system.</title>
        <authorList>
            <person name="Anantharaman K."/>
            <person name="Brown C.T."/>
            <person name="Hug L.A."/>
            <person name="Sharon I."/>
            <person name="Castelle C.J."/>
            <person name="Probst A.J."/>
            <person name="Thomas B.C."/>
            <person name="Singh A."/>
            <person name="Wilkins M.J."/>
            <person name="Karaoz U."/>
            <person name="Brodie E.L."/>
            <person name="Williams K.H."/>
            <person name="Hubbard S.S."/>
            <person name="Banfield J.F."/>
        </authorList>
    </citation>
    <scope>NUCLEOTIDE SEQUENCE [LARGE SCALE GENOMIC DNA]</scope>
</reference>
<feature type="compositionally biased region" description="Basic and acidic residues" evidence="1">
    <location>
        <begin position="353"/>
        <end position="365"/>
    </location>
</feature>
<evidence type="ECO:0000313" key="2">
    <source>
        <dbReference type="EMBL" id="OGI68086.1"/>
    </source>
</evidence>
<feature type="region of interest" description="Disordered" evidence="1">
    <location>
        <begin position="333"/>
        <end position="365"/>
    </location>
</feature>
<gene>
    <name evidence="2" type="ORF">A2738_02780</name>
</gene>
<proteinExistence type="predicted"/>
<dbReference type="Proteomes" id="UP000178235">
    <property type="component" value="Unassembled WGS sequence"/>
</dbReference>
<comment type="caution">
    <text evidence="2">The sequence shown here is derived from an EMBL/GenBank/DDBJ whole genome shotgun (WGS) entry which is preliminary data.</text>
</comment>
<protein>
    <submittedName>
        <fullName evidence="2">Uncharacterized protein</fullName>
    </submittedName>
</protein>
<dbReference type="AlphaFoldDB" id="A0A1F6VEU3"/>
<dbReference type="EMBL" id="MFTS01000005">
    <property type="protein sequence ID" value="OGI68086.1"/>
    <property type="molecule type" value="Genomic_DNA"/>
</dbReference>
<feature type="region of interest" description="Disordered" evidence="1">
    <location>
        <begin position="220"/>
        <end position="254"/>
    </location>
</feature>
<sequence>MDQKELQKQIALFYSRLPPNAQALFSSMEWLETLKKISQKYKLTDEQIETLGTETTLALLGIIHLVEYEEALTNELRLPRNLMDKMMLEIEETIIKTIRPQLVEAFEANKNSETGESPDIESKLDERFERLPKETQNIVLESKYRTILYNIARSYNLNVEQTGILESAATSLVTGAIRPEEFENSLNKNLRLPSETIKKIVSEISEKIFKKIREELVKNTGKKPPSLDYPAEDIVPVAPPTTSTASEKATKEDSSILTSAGIEIVPEKLELEPAEKPLEKREEMLQKIEKPEPPLPPLAKMPTIEHTENAPTTPVIHPILAQKLSGPLKIPMTKTEHSLDNITKTNTPPPQDTAKKIDPYREIPE</sequence>
<evidence type="ECO:0000256" key="1">
    <source>
        <dbReference type="SAM" id="MobiDB-lite"/>
    </source>
</evidence>
<organism evidence="2 3">
    <name type="scientific">Candidatus Nomurabacteria bacterium RIFCSPHIGHO2_01_FULL_42_15</name>
    <dbReference type="NCBI Taxonomy" id="1801742"/>
    <lineage>
        <taxon>Bacteria</taxon>
        <taxon>Candidatus Nomuraibacteriota</taxon>
    </lineage>
</organism>
<name>A0A1F6VEU3_9BACT</name>